<dbReference type="EMBL" id="JAVHNQ010000002">
    <property type="protein sequence ID" value="KAK6355008.1"/>
    <property type="molecule type" value="Genomic_DNA"/>
</dbReference>
<feature type="region of interest" description="Disordered" evidence="1">
    <location>
        <begin position="384"/>
        <end position="427"/>
    </location>
</feature>
<dbReference type="Proteomes" id="UP001375240">
    <property type="component" value="Unassembled WGS sequence"/>
</dbReference>
<dbReference type="GO" id="GO:0009116">
    <property type="term" value="P:nucleoside metabolic process"/>
    <property type="evidence" value="ECO:0007669"/>
    <property type="project" value="InterPro"/>
</dbReference>
<dbReference type="Gene3D" id="3.40.50.1580">
    <property type="entry name" value="Nucleoside phosphorylase domain"/>
    <property type="match status" value="1"/>
</dbReference>
<dbReference type="Pfam" id="PF01048">
    <property type="entry name" value="PNP_UDP_1"/>
    <property type="match status" value="1"/>
</dbReference>
<organism evidence="3 4">
    <name type="scientific">Orbilia brochopaga</name>
    <dbReference type="NCBI Taxonomy" id="3140254"/>
    <lineage>
        <taxon>Eukaryota</taxon>
        <taxon>Fungi</taxon>
        <taxon>Dikarya</taxon>
        <taxon>Ascomycota</taxon>
        <taxon>Pezizomycotina</taxon>
        <taxon>Orbiliomycetes</taxon>
        <taxon>Orbiliales</taxon>
        <taxon>Orbiliaceae</taxon>
        <taxon>Orbilia</taxon>
    </lineage>
</organism>
<proteinExistence type="predicted"/>
<feature type="compositionally biased region" description="Basic and acidic residues" evidence="1">
    <location>
        <begin position="384"/>
        <end position="394"/>
    </location>
</feature>
<accession>A0AAV9V5H0</accession>
<keyword evidence="4" id="KW-1185">Reference proteome</keyword>
<feature type="region of interest" description="Disordered" evidence="1">
    <location>
        <begin position="324"/>
        <end position="348"/>
    </location>
</feature>
<gene>
    <name evidence="3" type="ORF">TWF696_004135</name>
</gene>
<evidence type="ECO:0000313" key="3">
    <source>
        <dbReference type="EMBL" id="KAK6355008.1"/>
    </source>
</evidence>
<dbReference type="AlphaFoldDB" id="A0AAV9V5H0"/>
<evidence type="ECO:0000313" key="4">
    <source>
        <dbReference type="Proteomes" id="UP001375240"/>
    </source>
</evidence>
<dbReference type="InterPro" id="IPR053137">
    <property type="entry name" value="NLR-like"/>
</dbReference>
<sequence>MASLKRLSHADYTIGWICALPLEMAASQAMLDDIHARLPTKPGDENTYCLGEVSGHNIVIACLPSGSYGSITAATVAAHMLSTFRAIRFGLMVGIGGGVPSPEADIRLGDVVVSKPQGGNSGVIFYDFGKILSGEQFERTGTLNKPPQALLTAIAYLESTHMMGSCQMPNILSNMVARYPRMSQFTYPGHEHDELFEAEYDHIGLEQSCDACDKSRLVDREPRLSDDPQVHYGLIASGNMVMRDGHTRDRVAKQPGILCFEMEASGLMDHFPCLVIRGICDYSDSHKNKQWQGYAAATAAAYAKELLSTISARTILKTPAVSEARNTVDNRSNHSNDRDGLSNAEDLERPGSPQMWYCEIPSCSYRSKYEYNWRTHMAKEHDVYSHASSRHDLRSPPTNTPQPQGDSSINDARGALRPKGVKARSTRFRSPDLKRRYTEQQYSNTSVRMGGTTYSGNIIGNTGTIMGNSYTGRG</sequence>
<dbReference type="PANTHER" id="PTHR46082:SF11">
    <property type="entry name" value="AAA+ ATPASE DOMAIN-CONTAINING PROTEIN-RELATED"/>
    <property type="match status" value="1"/>
</dbReference>
<reference evidence="3 4" key="1">
    <citation type="submission" date="2019-10" db="EMBL/GenBank/DDBJ databases">
        <authorList>
            <person name="Palmer J.M."/>
        </authorList>
    </citation>
    <scope>NUCLEOTIDE SEQUENCE [LARGE SCALE GENOMIC DNA]</scope>
    <source>
        <strain evidence="3 4">TWF696</strain>
    </source>
</reference>
<comment type="caution">
    <text evidence="3">The sequence shown here is derived from an EMBL/GenBank/DDBJ whole genome shotgun (WGS) entry which is preliminary data.</text>
</comment>
<evidence type="ECO:0000259" key="2">
    <source>
        <dbReference type="Pfam" id="PF01048"/>
    </source>
</evidence>
<name>A0AAV9V5H0_9PEZI</name>
<feature type="compositionally biased region" description="Basic and acidic residues" evidence="1">
    <location>
        <begin position="326"/>
        <end position="340"/>
    </location>
</feature>
<protein>
    <recommendedName>
        <fullName evidence="2">Nucleoside phosphorylase domain-containing protein</fullName>
    </recommendedName>
</protein>
<feature type="domain" description="Nucleoside phosphorylase" evidence="2">
    <location>
        <begin position="13"/>
        <end position="301"/>
    </location>
</feature>
<dbReference type="PANTHER" id="PTHR46082">
    <property type="entry name" value="ATP/GTP-BINDING PROTEIN-RELATED"/>
    <property type="match status" value="1"/>
</dbReference>
<feature type="compositionally biased region" description="Polar residues" evidence="1">
    <location>
        <begin position="401"/>
        <end position="410"/>
    </location>
</feature>
<evidence type="ECO:0000256" key="1">
    <source>
        <dbReference type="SAM" id="MobiDB-lite"/>
    </source>
</evidence>
<dbReference type="InterPro" id="IPR000845">
    <property type="entry name" value="Nucleoside_phosphorylase_d"/>
</dbReference>
<dbReference type="InterPro" id="IPR035994">
    <property type="entry name" value="Nucleoside_phosphorylase_sf"/>
</dbReference>
<dbReference type="SUPFAM" id="SSF53167">
    <property type="entry name" value="Purine and uridine phosphorylases"/>
    <property type="match status" value="1"/>
</dbReference>
<dbReference type="GO" id="GO:0003824">
    <property type="term" value="F:catalytic activity"/>
    <property type="evidence" value="ECO:0007669"/>
    <property type="project" value="InterPro"/>
</dbReference>